<dbReference type="Proteomes" id="UP001152300">
    <property type="component" value="Unassembled WGS sequence"/>
</dbReference>
<protein>
    <submittedName>
        <fullName evidence="2">Uncharacterized protein</fullName>
    </submittedName>
</protein>
<dbReference type="AlphaFoldDB" id="A0A9X0AH42"/>
<evidence type="ECO:0000313" key="3">
    <source>
        <dbReference type="Proteomes" id="UP001152300"/>
    </source>
</evidence>
<evidence type="ECO:0000313" key="2">
    <source>
        <dbReference type="EMBL" id="KAJ8062662.1"/>
    </source>
</evidence>
<proteinExistence type="predicted"/>
<dbReference type="EMBL" id="JAPEIS010000010">
    <property type="protein sequence ID" value="KAJ8062662.1"/>
    <property type="molecule type" value="Genomic_DNA"/>
</dbReference>
<evidence type="ECO:0000256" key="1">
    <source>
        <dbReference type="SAM" id="MobiDB-lite"/>
    </source>
</evidence>
<feature type="region of interest" description="Disordered" evidence="1">
    <location>
        <begin position="48"/>
        <end position="68"/>
    </location>
</feature>
<organism evidence="2 3">
    <name type="scientific">Sclerotinia nivalis</name>
    <dbReference type="NCBI Taxonomy" id="352851"/>
    <lineage>
        <taxon>Eukaryota</taxon>
        <taxon>Fungi</taxon>
        <taxon>Dikarya</taxon>
        <taxon>Ascomycota</taxon>
        <taxon>Pezizomycotina</taxon>
        <taxon>Leotiomycetes</taxon>
        <taxon>Helotiales</taxon>
        <taxon>Sclerotiniaceae</taxon>
        <taxon>Sclerotinia</taxon>
    </lineage>
</organism>
<sequence length="100" mass="11481">MVYLVLYPLRAKSTPSSVFSCYSPHINMIYIYITPTTNPILSRSQKIHLHSQNRFPGEKRGSPNSTPPLFKIERGIEIEKSIIRHSNGQARITYVLSDMF</sequence>
<accession>A0A9X0AH42</accession>
<comment type="caution">
    <text evidence="2">The sequence shown here is derived from an EMBL/GenBank/DDBJ whole genome shotgun (WGS) entry which is preliminary data.</text>
</comment>
<reference evidence="2" key="1">
    <citation type="submission" date="2022-11" db="EMBL/GenBank/DDBJ databases">
        <title>Genome Resource of Sclerotinia nivalis Strain SnTB1, a Plant Pathogen Isolated from American Ginseng.</title>
        <authorList>
            <person name="Fan S."/>
        </authorList>
    </citation>
    <scope>NUCLEOTIDE SEQUENCE</scope>
    <source>
        <strain evidence="2">SnTB1</strain>
    </source>
</reference>
<keyword evidence="3" id="KW-1185">Reference proteome</keyword>
<gene>
    <name evidence="2" type="ORF">OCU04_009184</name>
</gene>
<name>A0A9X0AH42_9HELO</name>